<dbReference type="RefSeq" id="XP_043176855.1">
    <property type="nucleotide sequence ID" value="XM_043324436.1"/>
</dbReference>
<dbReference type="EMBL" id="CP059658">
    <property type="protein sequence ID" value="QRW16618.1"/>
    <property type="molecule type" value="Genomic_DNA"/>
</dbReference>
<dbReference type="KEGG" id="rsx:RhiXN_04619"/>
<evidence type="ECO:0000313" key="4">
    <source>
        <dbReference type="Proteomes" id="UP000650533"/>
    </source>
</evidence>
<feature type="domain" description="Retrotransposon gag" evidence="2">
    <location>
        <begin position="114"/>
        <end position="172"/>
    </location>
</feature>
<dbReference type="SUPFAM" id="SSF56672">
    <property type="entry name" value="DNA/RNA polymerases"/>
    <property type="match status" value="1"/>
</dbReference>
<name>A0A8H8SU10_9AGAM</name>
<dbReference type="CDD" id="cd01647">
    <property type="entry name" value="RT_LTR"/>
    <property type="match status" value="1"/>
</dbReference>
<feature type="compositionally biased region" description="Basic and acidic residues" evidence="1">
    <location>
        <begin position="17"/>
        <end position="36"/>
    </location>
</feature>
<dbReference type="PANTHER" id="PTHR15503:SF22">
    <property type="entry name" value="TRANSPOSON TY3-I GAG POLYPROTEIN"/>
    <property type="match status" value="1"/>
</dbReference>
<reference evidence="3" key="1">
    <citation type="submission" date="2020-05" db="EMBL/GenBank/DDBJ databases">
        <title>Evolutionary and genomic comparisons of hybrid uninucleate and nonhybrid Rhizoctonia fungi.</title>
        <authorList>
            <person name="Li C."/>
            <person name="Chen X."/>
        </authorList>
    </citation>
    <scope>NUCLEOTIDE SEQUENCE</scope>
    <source>
        <strain evidence="3">AG-1 IA</strain>
    </source>
</reference>
<dbReference type="InterPro" id="IPR032567">
    <property type="entry name" value="RTL1-rel"/>
</dbReference>
<evidence type="ECO:0000313" key="3">
    <source>
        <dbReference type="EMBL" id="QRW16618.1"/>
    </source>
</evidence>
<proteinExistence type="predicted"/>
<dbReference type="Proteomes" id="UP000650533">
    <property type="component" value="Chromosome 1"/>
</dbReference>
<evidence type="ECO:0000256" key="1">
    <source>
        <dbReference type="SAM" id="MobiDB-lite"/>
    </source>
</evidence>
<dbReference type="InterPro" id="IPR043128">
    <property type="entry name" value="Rev_trsase/Diguanyl_cyclase"/>
</dbReference>
<feature type="region of interest" description="Disordered" evidence="1">
    <location>
        <begin position="239"/>
        <end position="259"/>
    </location>
</feature>
<dbReference type="Gene3D" id="3.10.10.10">
    <property type="entry name" value="HIV Type 1 Reverse Transcriptase, subunit A, domain 1"/>
    <property type="match status" value="1"/>
</dbReference>
<dbReference type="Gene3D" id="3.30.70.270">
    <property type="match status" value="2"/>
</dbReference>
<sequence>MGYDMEEKLLEVILEVDRKIGLPKEPEPERTETERNSEEEDGDSLHLSRQRQSSSARRTSITKEARLKQPNVFNGKRGTEAKTFIMKMEMYIKEYPGNFTDERKIRATLTNMGEGEPVKWASPLMQKHLTDEPHEYLTCWNAFKAAFLLNFSDPSKRDRVIREINSLKQTGSAQKDLDWDEKALIDTFKKGLKINLQSELICMKITTPEIDNYSLEQIIEVAIRTDDILQQAASIRDTTTPPSVLKKGKTNNYRPTERFPSETSLKRSQAELFKQLPQHRSFDCSINFKEGSELPKPAKAYPMSPAESKAMKKYMEKELLDGKTDGRLRLVVDCGKINDITSTDQFPMPLQSDLLEKVKDANIFSKLDLKSGYNNIRIKAGEEWKTAFRTKDGLFQEEHTKHLREVLRRIRDNNLYLKLAKCLFHTTEVTYIGIVITPEGISMEKEKIKAVQEWKEPNVIE</sequence>
<evidence type="ECO:0000259" key="2">
    <source>
        <dbReference type="Pfam" id="PF03732"/>
    </source>
</evidence>
<dbReference type="AlphaFoldDB" id="A0A8H8SU10"/>
<protein>
    <submittedName>
        <fullName evidence="3">Retrotransposon-derived protein PEG10</fullName>
    </submittedName>
</protein>
<feature type="region of interest" description="Disordered" evidence="1">
    <location>
        <begin position="17"/>
        <end position="73"/>
    </location>
</feature>
<dbReference type="InterPro" id="IPR043502">
    <property type="entry name" value="DNA/RNA_pol_sf"/>
</dbReference>
<gene>
    <name evidence="3" type="ORF">RhiXN_04619</name>
</gene>
<organism evidence="3 4">
    <name type="scientific">Rhizoctonia solani</name>
    <dbReference type="NCBI Taxonomy" id="456999"/>
    <lineage>
        <taxon>Eukaryota</taxon>
        <taxon>Fungi</taxon>
        <taxon>Dikarya</taxon>
        <taxon>Basidiomycota</taxon>
        <taxon>Agaricomycotina</taxon>
        <taxon>Agaricomycetes</taxon>
        <taxon>Cantharellales</taxon>
        <taxon>Ceratobasidiaceae</taxon>
        <taxon>Rhizoctonia</taxon>
    </lineage>
</organism>
<dbReference type="Pfam" id="PF03732">
    <property type="entry name" value="Retrotrans_gag"/>
    <property type="match status" value="1"/>
</dbReference>
<dbReference type="GeneID" id="67026899"/>
<dbReference type="PANTHER" id="PTHR15503">
    <property type="entry name" value="LDOC1 RELATED"/>
    <property type="match status" value="1"/>
</dbReference>
<accession>A0A8H8SU10</accession>
<dbReference type="InterPro" id="IPR005162">
    <property type="entry name" value="Retrotrans_gag_dom"/>
</dbReference>